<keyword evidence="2" id="KW-0597">Phosphoprotein</keyword>
<dbReference type="InterPro" id="IPR042099">
    <property type="entry name" value="ANL_N_sf"/>
</dbReference>
<evidence type="ECO:0000313" key="6">
    <source>
        <dbReference type="Proteomes" id="UP000019471"/>
    </source>
</evidence>
<dbReference type="InterPro" id="IPR009081">
    <property type="entry name" value="PP-bd_ACP"/>
</dbReference>
<dbReference type="Pfam" id="PF07993">
    <property type="entry name" value="NAD_binding_4"/>
    <property type="match status" value="2"/>
</dbReference>
<keyword evidence="3" id="KW-1133">Transmembrane helix</keyword>
<protein>
    <recommendedName>
        <fullName evidence="4">Polyketide synthase-like phosphopantetheine-binding domain-containing protein</fullName>
    </recommendedName>
</protein>
<comment type="caution">
    <text evidence="5">The sequence shown here is derived from an EMBL/GenBank/DDBJ whole genome shotgun (WGS) entry which is preliminary data.</text>
</comment>
<evidence type="ECO:0000256" key="3">
    <source>
        <dbReference type="SAM" id="Phobius"/>
    </source>
</evidence>
<keyword evidence="6" id="KW-1185">Reference proteome</keyword>
<evidence type="ECO:0000313" key="5">
    <source>
        <dbReference type="EMBL" id="EXJ71847.1"/>
    </source>
</evidence>
<dbReference type="Pfam" id="PF00550">
    <property type="entry name" value="PP-binding"/>
    <property type="match status" value="1"/>
</dbReference>
<dbReference type="Gene3D" id="3.40.50.720">
    <property type="entry name" value="NAD(P)-binding Rossmann-like Domain"/>
    <property type="match status" value="2"/>
</dbReference>
<dbReference type="InterPro" id="IPR013120">
    <property type="entry name" value="FAR_NAD-bd"/>
</dbReference>
<name>W9WUK8_9EURO</name>
<keyword evidence="3" id="KW-0812">Transmembrane</keyword>
<dbReference type="RefSeq" id="XP_007743145.1">
    <property type="nucleotide sequence ID" value="XM_007744955.1"/>
</dbReference>
<dbReference type="SUPFAM" id="SSF56801">
    <property type="entry name" value="Acetyl-CoA synthetase-like"/>
    <property type="match status" value="1"/>
</dbReference>
<dbReference type="Gene3D" id="1.10.1200.10">
    <property type="entry name" value="ACP-like"/>
    <property type="match status" value="1"/>
</dbReference>
<dbReference type="Proteomes" id="UP000019471">
    <property type="component" value="Unassembled WGS sequence"/>
</dbReference>
<gene>
    <name evidence="5" type="ORF">A1O5_04348</name>
</gene>
<keyword evidence="1" id="KW-0596">Phosphopantetheine</keyword>
<dbReference type="SUPFAM" id="SSF51735">
    <property type="entry name" value="NAD(P)-binding Rossmann-fold domains"/>
    <property type="match status" value="1"/>
</dbReference>
<dbReference type="InterPro" id="IPR051414">
    <property type="entry name" value="Adenylate-forming_Reductase"/>
</dbReference>
<dbReference type="STRING" id="1182543.W9WUK8"/>
<dbReference type="PANTHER" id="PTHR43439:SF2">
    <property type="entry name" value="ENZYME, PUTATIVE (JCVI)-RELATED"/>
    <property type="match status" value="1"/>
</dbReference>
<keyword evidence="3" id="KW-0472">Membrane</keyword>
<organism evidence="5 6">
    <name type="scientific">Cladophialophora psammophila CBS 110553</name>
    <dbReference type="NCBI Taxonomy" id="1182543"/>
    <lineage>
        <taxon>Eukaryota</taxon>
        <taxon>Fungi</taxon>
        <taxon>Dikarya</taxon>
        <taxon>Ascomycota</taxon>
        <taxon>Pezizomycotina</taxon>
        <taxon>Eurotiomycetes</taxon>
        <taxon>Chaetothyriomycetidae</taxon>
        <taxon>Chaetothyriales</taxon>
        <taxon>Herpotrichiellaceae</taxon>
        <taxon>Cladophialophora</taxon>
    </lineage>
</organism>
<dbReference type="EMBL" id="AMGX01000006">
    <property type="protein sequence ID" value="EXJ71847.1"/>
    <property type="molecule type" value="Genomic_DNA"/>
</dbReference>
<dbReference type="OrthoDB" id="429813at2759"/>
<feature type="transmembrane region" description="Helical" evidence="3">
    <location>
        <begin position="12"/>
        <end position="34"/>
    </location>
</feature>
<dbReference type="SUPFAM" id="SSF47336">
    <property type="entry name" value="ACP-like"/>
    <property type="match status" value="1"/>
</dbReference>
<evidence type="ECO:0000259" key="4">
    <source>
        <dbReference type="SMART" id="SM00823"/>
    </source>
</evidence>
<dbReference type="InterPro" id="IPR036736">
    <property type="entry name" value="ACP-like_sf"/>
</dbReference>
<dbReference type="InterPro" id="IPR036291">
    <property type="entry name" value="NAD(P)-bd_dom_sf"/>
</dbReference>
<dbReference type="PROSITE" id="PS00012">
    <property type="entry name" value="PHOSPHOPANTETHEINE"/>
    <property type="match status" value="1"/>
</dbReference>
<dbReference type="eggNOG" id="KOG1178">
    <property type="taxonomic scope" value="Eukaryota"/>
</dbReference>
<dbReference type="SMART" id="SM00823">
    <property type="entry name" value="PKS_PP"/>
    <property type="match status" value="1"/>
</dbReference>
<reference evidence="5 6" key="1">
    <citation type="submission" date="2013-03" db="EMBL/GenBank/DDBJ databases">
        <title>The Genome Sequence of Cladophialophora psammophila CBS 110553.</title>
        <authorList>
            <consortium name="The Broad Institute Genomics Platform"/>
            <person name="Cuomo C."/>
            <person name="de Hoog S."/>
            <person name="Gorbushina A."/>
            <person name="Walker B."/>
            <person name="Young S.K."/>
            <person name="Zeng Q."/>
            <person name="Gargeya S."/>
            <person name="Fitzgerald M."/>
            <person name="Haas B."/>
            <person name="Abouelleil A."/>
            <person name="Allen A.W."/>
            <person name="Alvarado L."/>
            <person name="Arachchi H.M."/>
            <person name="Berlin A.M."/>
            <person name="Chapman S.B."/>
            <person name="Gainer-Dewar J."/>
            <person name="Goldberg J."/>
            <person name="Griggs A."/>
            <person name="Gujja S."/>
            <person name="Hansen M."/>
            <person name="Howarth C."/>
            <person name="Imamovic A."/>
            <person name="Ireland A."/>
            <person name="Larimer J."/>
            <person name="McCowan C."/>
            <person name="Murphy C."/>
            <person name="Pearson M."/>
            <person name="Poon T.W."/>
            <person name="Priest M."/>
            <person name="Roberts A."/>
            <person name="Saif S."/>
            <person name="Shea T."/>
            <person name="Sisk P."/>
            <person name="Sykes S."/>
            <person name="Wortman J."/>
            <person name="Nusbaum C."/>
            <person name="Birren B."/>
        </authorList>
    </citation>
    <scope>NUCLEOTIDE SEQUENCE [LARGE SCALE GENOMIC DNA]</scope>
    <source>
        <strain evidence="5 6">CBS 110553</strain>
    </source>
</reference>
<dbReference type="PANTHER" id="PTHR43439">
    <property type="entry name" value="PHENYLACETATE-COENZYME A LIGASE"/>
    <property type="match status" value="1"/>
</dbReference>
<evidence type="ECO:0000256" key="2">
    <source>
        <dbReference type="ARBA" id="ARBA00022553"/>
    </source>
</evidence>
<accession>W9WUK8</accession>
<dbReference type="Gene3D" id="3.40.50.12780">
    <property type="entry name" value="N-terminal domain of ligase-like"/>
    <property type="match status" value="1"/>
</dbReference>
<dbReference type="GO" id="GO:0031177">
    <property type="term" value="F:phosphopantetheine binding"/>
    <property type="evidence" value="ECO:0007669"/>
    <property type="project" value="InterPro"/>
</dbReference>
<sequence>MDQWLRNEPGRIFHPFPMFHGGGICIFFHMSLWWDQIPVLAPNKPLTPEMADEFHRSGRVNCSFLPPAIMEGISKNPEFTRNLKNLRFVAFSGAPLAYSVGDIISKYTRIINLLGQTETASMYQLYVEDEDYLYCRWGTMGGVQLQQRGEDTYEVVVVRDEKLRDFQPAFMSFPHLTEVRTNDLMRRHPDPNKSDYWIHCGRADDIVVFDNDEKLNPISMEHIIAMHPKVRTAMIVGEGRFQAAVIIELQDTFQPTTQPERDELGEEIWPFIEQANVDCPAHGRLVKQLVLFADPKKPFLRTGKESLKRRETTKLYLEELDNAYAAIDVMPDAGSGPIAAWGLEQLQSYLRERIEQTTHFGSIDDDTDFFRLGMDSLQVLELSRGFKSALAASDPALAKLMTPSLVYTNSNLRKLSSAIFALIQKSNGYANPQLNGTTANGVQAVGRTVVMDQVLDQYTQFLPLAGSSKKLNATRPAEKAVILTGSTGGIGSYVLGTLMSNPSVTRIYCLNRSADASSRQHSINKARGLPTDFESKVKFLRTNFSRRDLGLSPDVFDELLTSVTHIIHNAWAIWLPLATIDHSFVSSLGSVVRWNAAGNDGPVPERIIEDMEVAEELGYAESKHVSERVLHAAHQTSKIETCIFRVGQVAGPVHRGTQGEWTRGEWFPTLIASSRAMGVLPSDLDGMNSVTWVPVDILAESLVELALGDAARSADDIPVYHLVNPAKSTWESLWPVAQQYFQNTKAEADPDIKVVPYHEWLKVLQENASVDQSQEAIQRIPAIKILDFYESLDTSGNAASDPEFSTQNAVKRSPTLQNCGTVKTEWMELWLKQWNF</sequence>
<proteinExistence type="predicted"/>
<dbReference type="AlphaFoldDB" id="W9WUK8"/>
<dbReference type="HOGENOM" id="CLU_002220_0_0_1"/>
<dbReference type="InterPro" id="IPR020806">
    <property type="entry name" value="PKS_PP-bd"/>
</dbReference>
<dbReference type="GeneID" id="19189072"/>
<dbReference type="Pfam" id="PF23562">
    <property type="entry name" value="AMP-binding_C_3"/>
    <property type="match status" value="1"/>
</dbReference>
<feature type="domain" description="Polyketide synthase-like phosphopantetheine-binding" evidence="4">
    <location>
        <begin position="347"/>
        <end position="423"/>
    </location>
</feature>
<dbReference type="InterPro" id="IPR006162">
    <property type="entry name" value="Ppantetheine_attach_site"/>
</dbReference>
<evidence type="ECO:0000256" key="1">
    <source>
        <dbReference type="ARBA" id="ARBA00022450"/>
    </source>
</evidence>